<evidence type="ECO:0000313" key="4">
    <source>
        <dbReference type="Proteomes" id="UP000654482"/>
    </source>
</evidence>
<keyword evidence="4" id="KW-1185">Reference proteome</keyword>
<name>A0A8J7DXT7_9CYAN</name>
<dbReference type="Gene3D" id="3.30.479.30">
    <property type="entry name" value="Band 7 domain"/>
    <property type="match status" value="1"/>
</dbReference>
<dbReference type="SUPFAM" id="SSF117892">
    <property type="entry name" value="Band 7/SPFH domain"/>
    <property type="match status" value="1"/>
</dbReference>
<feature type="domain" description="GYF" evidence="2">
    <location>
        <begin position="427"/>
        <end position="470"/>
    </location>
</feature>
<dbReference type="InterPro" id="IPR025640">
    <property type="entry name" value="GYF_2"/>
</dbReference>
<gene>
    <name evidence="3" type="ORF">IQ249_15740</name>
</gene>
<dbReference type="InterPro" id="IPR036013">
    <property type="entry name" value="Band_7/SPFH_dom_sf"/>
</dbReference>
<evidence type="ECO:0000313" key="3">
    <source>
        <dbReference type="EMBL" id="MBE9117351.1"/>
    </source>
</evidence>
<sequence length="482" mass="53246">MSWLQGQFIDIIEWIDNTNDTIAYRFERHNNEIKQGAKLIVRPGQQAVFVNEGQVADEFTAGTYELFTRNLPILSTLKGWKYGFESPFKAEVYFFSTRIFTNLKWGTANPIAIRDAEFGPVRIRAFGTYGIRVVNPKKLLESAIGTDGLFQVNEIDDHLRNLIVPSVTSWIAGSGIALLDFAANYRAMGDRACEGIRTDLDSLGIEITQLTIENISLPPAVEEALDKRSSMGILGNMGQYTQYQTANAIENAAKRPGGGNSAMDMGMGLAMGQQMANAMQTPVTPAPPSPAQWYIARNGEKLGPFTLEQLQQQAISPQTQVWQNGMSGWQPASTVPSLQAILLTAPPPPPMPQGQWYIAQNGEKLGPFTPEQLQQQGISLQTQVWRNGMDDWQLAATVPELSELFADTPVPPPLASVAPEPQTQAEWYIFRSGDATGPFTLEQLREQGISPRTNLRREGETEWTRARDIQDSALQSLLASLS</sequence>
<proteinExistence type="predicted"/>
<evidence type="ECO:0000259" key="1">
    <source>
        <dbReference type="Pfam" id="PF13421"/>
    </source>
</evidence>
<feature type="domain" description="GYF" evidence="2">
    <location>
        <begin position="356"/>
        <end position="401"/>
    </location>
</feature>
<dbReference type="Pfam" id="PF14237">
    <property type="entry name" value="GYF_2"/>
    <property type="match status" value="3"/>
</dbReference>
<reference evidence="3" key="1">
    <citation type="submission" date="2020-10" db="EMBL/GenBank/DDBJ databases">
        <authorList>
            <person name="Castelo-Branco R."/>
            <person name="Eusebio N."/>
            <person name="Adriana R."/>
            <person name="Vieira A."/>
            <person name="Brugerolle De Fraissinette N."/>
            <person name="Rezende De Castro R."/>
            <person name="Schneider M.P."/>
            <person name="Vasconcelos V."/>
            <person name="Leao P.N."/>
        </authorList>
    </citation>
    <scope>NUCLEOTIDE SEQUENCE</scope>
    <source>
        <strain evidence="3">LEGE 07157</strain>
    </source>
</reference>
<evidence type="ECO:0000259" key="2">
    <source>
        <dbReference type="Pfam" id="PF14237"/>
    </source>
</evidence>
<dbReference type="CDD" id="cd03408">
    <property type="entry name" value="SPFH_like_u1"/>
    <property type="match status" value="1"/>
</dbReference>
<dbReference type="PANTHER" id="PTHR37826">
    <property type="entry name" value="FLOTILLIN BAND_7_5 DOMAIN PROTEIN"/>
    <property type="match status" value="1"/>
</dbReference>
<accession>A0A8J7DXT7</accession>
<comment type="caution">
    <text evidence="3">The sequence shown here is derived from an EMBL/GenBank/DDBJ whole genome shotgun (WGS) entry which is preliminary data.</text>
</comment>
<dbReference type="Proteomes" id="UP000654482">
    <property type="component" value="Unassembled WGS sequence"/>
</dbReference>
<feature type="domain" description="SPFH" evidence="1">
    <location>
        <begin position="24"/>
        <end position="233"/>
    </location>
</feature>
<dbReference type="RefSeq" id="WP_194030441.1">
    <property type="nucleotide sequence ID" value="NZ_JADEWZ010000024.1"/>
</dbReference>
<dbReference type="AlphaFoldDB" id="A0A8J7DXT7"/>
<organism evidence="3 4">
    <name type="scientific">Lusitaniella coriacea LEGE 07157</name>
    <dbReference type="NCBI Taxonomy" id="945747"/>
    <lineage>
        <taxon>Bacteria</taxon>
        <taxon>Bacillati</taxon>
        <taxon>Cyanobacteriota</taxon>
        <taxon>Cyanophyceae</taxon>
        <taxon>Spirulinales</taxon>
        <taxon>Lusitaniellaceae</taxon>
        <taxon>Lusitaniella</taxon>
    </lineage>
</organism>
<dbReference type="PANTHER" id="PTHR37826:SF2">
    <property type="entry name" value="ZINC-RIBBON DOMAIN-CONTAINING PROTEIN"/>
    <property type="match status" value="1"/>
</dbReference>
<dbReference type="EMBL" id="JADEWZ010000024">
    <property type="protein sequence ID" value="MBE9117351.1"/>
    <property type="molecule type" value="Genomic_DNA"/>
</dbReference>
<feature type="domain" description="GYF" evidence="2">
    <location>
        <begin position="293"/>
        <end position="338"/>
    </location>
</feature>
<dbReference type="Pfam" id="PF13421">
    <property type="entry name" value="Band_7_1"/>
    <property type="match status" value="1"/>
</dbReference>
<dbReference type="InterPro" id="IPR033880">
    <property type="entry name" value="SPFH_YdjI"/>
</dbReference>
<protein>
    <submittedName>
        <fullName evidence="3">SPFH domain-containing protein</fullName>
    </submittedName>
</protein>